<dbReference type="PANTHER" id="PTHR43212">
    <property type="entry name" value="QUERCETIN 2,3-DIOXYGENASE"/>
    <property type="match status" value="1"/>
</dbReference>
<dbReference type="InterPro" id="IPR041602">
    <property type="entry name" value="Quercetinase_C"/>
</dbReference>
<keyword evidence="2" id="KW-0479">Metal-binding</keyword>
<evidence type="ECO:0008006" key="8">
    <source>
        <dbReference type="Google" id="ProtNLM"/>
    </source>
</evidence>
<keyword evidence="2" id="KW-0408">Iron</keyword>
<evidence type="ECO:0000259" key="4">
    <source>
        <dbReference type="Pfam" id="PF02678"/>
    </source>
</evidence>
<dbReference type="CDD" id="cd02910">
    <property type="entry name" value="cupin_Yhhw_N"/>
    <property type="match status" value="1"/>
</dbReference>
<dbReference type="InterPro" id="IPR003829">
    <property type="entry name" value="Pirin_N_dom"/>
</dbReference>
<feature type="binding site" evidence="2">
    <location>
        <position position="60"/>
    </location>
    <ligand>
        <name>Fe cation</name>
        <dbReference type="ChEBI" id="CHEBI:24875"/>
    </ligand>
</feature>
<dbReference type="Pfam" id="PF02678">
    <property type="entry name" value="Pirin"/>
    <property type="match status" value="1"/>
</dbReference>
<dbReference type="PIRSF" id="PIRSF006232">
    <property type="entry name" value="Pirin"/>
    <property type="match status" value="1"/>
</dbReference>
<dbReference type="Pfam" id="PF17954">
    <property type="entry name" value="Pirin_C_2"/>
    <property type="match status" value="1"/>
</dbReference>
<evidence type="ECO:0000259" key="5">
    <source>
        <dbReference type="Pfam" id="PF17954"/>
    </source>
</evidence>
<feature type="domain" description="Quercetin 2,3-dioxygenase C-terminal cupin" evidence="5">
    <location>
        <begin position="148"/>
        <end position="233"/>
    </location>
</feature>
<dbReference type="SUPFAM" id="SSF51182">
    <property type="entry name" value="RmlC-like cupins"/>
    <property type="match status" value="1"/>
</dbReference>
<dbReference type="STRING" id="1122189.SAMN02745165_02233"/>
<dbReference type="InterPro" id="IPR014710">
    <property type="entry name" value="RmlC-like_jellyroll"/>
</dbReference>
<evidence type="ECO:0000313" key="6">
    <source>
        <dbReference type="EMBL" id="SHJ37566.1"/>
    </source>
</evidence>
<feature type="domain" description="Pirin N-terminal" evidence="4">
    <location>
        <begin position="11"/>
        <end position="120"/>
    </location>
</feature>
<evidence type="ECO:0000256" key="2">
    <source>
        <dbReference type="PIRSR" id="PIRSR006232-1"/>
    </source>
</evidence>
<dbReference type="AlphaFoldDB" id="A0A1M6ISZ7"/>
<gene>
    <name evidence="6" type="ORF">SAMN02745165_02233</name>
</gene>
<dbReference type="PANTHER" id="PTHR43212:SF3">
    <property type="entry name" value="QUERCETIN 2,3-DIOXYGENASE"/>
    <property type="match status" value="1"/>
</dbReference>
<name>A0A1M6ISZ7_MALRU</name>
<reference evidence="6 7" key="1">
    <citation type="submission" date="2016-11" db="EMBL/GenBank/DDBJ databases">
        <authorList>
            <person name="Jaros S."/>
            <person name="Januszkiewicz K."/>
            <person name="Wedrychowicz H."/>
        </authorList>
    </citation>
    <scope>NUCLEOTIDE SEQUENCE [LARGE SCALE GENOMIC DNA]</scope>
    <source>
        <strain evidence="6 7">DSM 5091</strain>
    </source>
</reference>
<accession>A0A1M6ISZ7</accession>
<dbReference type="InterPro" id="IPR012093">
    <property type="entry name" value="Pirin"/>
</dbReference>
<organism evidence="6 7">
    <name type="scientific">Malonomonas rubra DSM 5091</name>
    <dbReference type="NCBI Taxonomy" id="1122189"/>
    <lineage>
        <taxon>Bacteria</taxon>
        <taxon>Pseudomonadati</taxon>
        <taxon>Thermodesulfobacteriota</taxon>
        <taxon>Desulfuromonadia</taxon>
        <taxon>Desulfuromonadales</taxon>
        <taxon>Geopsychrobacteraceae</taxon>
        <taxon>Malonomonas</taxon>
    </lineage>
</organism>
<protein>
    <recommendedName>
        <fullName evidence="8">Pirin N-terminal domain-containing protein</fullName>
    </recommendedName>
</protein>
<evidence type="ECO:0000313" key="7">
    <source>
        <dbReference type="Proteomes" id="UP000184171"/>
    </source>
</evidence>
<dbReference type="Proteomes" id="UP000184171">
    <property type="component" value="Unassembled WGS sequence"/>
</dbReference>
<evidence type="ECO:0000256" key="1">
    <source>
        <dbReference type="ARBA" id="ARBA00008416"/>
    </source>
</evidence>
<feature type="binding site" evidence="2">
    <location>
        <position position="58"/>
    </location>
    <ligand>
        <name>Fe cation</name>
        <dbReference type="ChEBI" id="CHEBI:24875"/>
    </ligand>
</feature>
<dbReference type="GO" id="GO:0046872">
    <property type="term" value="F:metal ion binding"/>
    <property type="evidence" value="ECO:0007669"/>
    <property type="project" value="UniProtKB-KW"/>
</dbReference>
<dbReference type="Gene3D" id="2.60.120.10">
    <property type="entry name" value="Jelly Rolls"/>
    <property type="match status" value="2"/>
</dbReference>
<dbReference type="InterPro" id="IPR011051">
    <property type="entry name" value="RmlC_Cupin_sf"/>
</dbReference>
<proteinExistence type="inferred from homology"/>
<dbReference type="OrthoDB" id="9780903at2"/>
<evidence type="ECO:0000256" key="3">
    <source>
        <dbReference type="RuleBase" id="RU003457"/>
    </source>
</evidence>
<feature type="binding site" evidence="2">
    <location>
        <position position="104"/>
    </location>
    <ligand>
        <name>Fe cation</name>
        <dbReference type="ChEBI" id="CHEBI:24875"/>
    </ligand>
</feature>
<keyword evidence="7" id="KW-1185">Reference proteome</keyword>
<comment type="cofactor">
    <cofactor evidence="2">
        <name>Fe cation</name>
        <dbReference type="ChEBI" id="CHEBI:24875"/>
    </cofactor>
    <text evidence="2">Binds 1 Fe cation per subunit.</text>
</comment>
<dbReference type="EMBL" id="FQZT01000007">
    <property type="protein sequence ID" value="SHJ37566.1"/>
    <property type="molecule type" value="Genomic_DNA"/>
</dbReference>
<feature type="binding site" evidence="2">
    <location>
        <position position="102"/>
    </location>
    <ligand>
        <name>Fe cation</name>
        <dbReference type="ChEBI" id="CHEBI:24875"/>
    </ligand>
</feature>
<dbReference type="RefSeq" id="WP_072908808.1">
    <property type="nucleotide sequence ID" value="NZ_FQZT01000007.1"/>
</dbReference>
<comment type="similarity">
    <text evidence="1 3">Belongs to the pirin family.</text>
</comment>
<sequence>MTQVLHKAETRGLADHGWLHSRHSFSFSDYQDPERMGFGLLRVINDDIVKPGMGFGTHPHANMEIISIPLSGSLRHQDSMGNKHVVSAGEVQVMSAGSGVTHSEYNNSEQDDVNFLQIWIFSKEQDIAPRYGQQRFDPQQRVNRFQTLASPEKGMDTIWINQNAWLSLAKQGPGSELVYSKQLETNGVYFFVLSGAPTIAGRQLAERDGLGLVEGGEFLIKADDAAEILAIEVPLKS</sequence>